<evidence type="ECO:0000313" key="1">
    <source>
        <dbReference type="EMBL" id="HIZ02521.1"/>
    </source>
</evidence>
<reference evidence="1" key="1">
    <citation type="journal article" date="2021" name="PeerJ">
        <title>Extensive microbial diversity within the chicken gut microbiome revealed by metagenomics and culture.</title>
        <authorList>
            <person name="Gilroy R."/>
            <person name="Ravi A."/>
            <person name="Getino M."/>
            <person name="Pursley I."/>
            <person name="Horton D.L."/>
            <person name="Alikhan N.F."/>
            <person name="Baker D."/>
            <person name="Gharbi K."/>
            <person name="Hall N."/>
            <person name="Watson M."/>
            <person name="Adriaenssens E.M."/>
            <person name="Foster-Nyarko E."/>
            <person name="Jarju S."/>
            <person name="Secka A."/>
            <person name="Antonio M."/>
            <person name="Oren A."/>
            <person name="Chaudhuri R.R."/>
            <person name="La Ragione R."/>
            <person name="Hildebrand F."/>
            <person name="Pallen M.J."/>
        </authorList>
    </citation>
    <scope>NUCLEOTIDE SEQUENCE</scope>
    <source>
        <strain evidence="1">ChiHjej12B11-24981</strain>
    </source>
</reference>
<evidence type="ECO:0008006" key="3">
    <source>
        <dbReference type="Google" id="ProtNLM"/>
    </source>
</evidence>
<dbReference type="AlphaFoldDB" id="A0A9D2A6W1"/>
<comment type="caution">
    <text evidence="1">The sequence shown here is derived from an EMBL/GenBank/DDBJ whole genome shotgun (WGS) entry which is preliminary data.</text>
</comment>
<accession>A0A9D2A6W1</accession>
<name>A0A9D2A6W1_9BACE</name>
<dbReference type="Proteomes" id="UP000824023">
    <property type="component" value="Unassembled WGS sequence"/>
</dbReference>
<proteinExistence type="predicted"/>
<sequence length="152" mass="16477">MKTLYSLFLIVLSAWLVSCEEDKSVDPTLMPEATAEGLDTFGCLIDGWVYTSGRYGLPHVSDESSGSESRFVLTAPVAQFENISLTFFAPVAGQECTYSAALSSGEDLGEGRAYISRHDGFVFSGTFAGGRISEGRFDVRHGWDSAEELPVE</sequence>
<reference evidence="1" key="2">
    <citation type="submission" date="2021-04" db="EMBL/GenBank/DDBJ databases">
        <authorList>
            <person name="Gilroy R."/>
        </authorList>
    </citation>
    <scope>NUCLEOTIDE SEQUENCE</scope>
    <source>
        <strain evidence="1">ChiHjej12B11-24981</strain>
    </source>
</reference>
<dbReference type="EMBL" id="DXCK01000128">
    <property type="protein sequence ID" value="HIZ02521.1"/>
    <property type="molecule type" value="Genomic_DNA"/>
</dbReference>
<evidence type="ECO:0000313" key="2">
    <source>
        <dbReference type="Proteomes" id="UP000824023"/>
    </source>
</evidence>
<gene>
    <name evidence="1" type="ORF">H9819_09800</name>
</gene>
<organism evidence="1 2">
    <name type="scientific">Candidatus Bacteroides merdipullorum</name>
    <dbReference type="NCBI Taxonomy" id="2838474"/>
    <lineage>
        <taxon>Bacteria</taxon>
        <taxon>Pseudomonadati</taxon>
        <taxon>Bacteroidota</taxon>
        <taxon>Bacteroidia</taxon>
        <taxon>Bacteroidales</taxon>
        <taxon>Bacteroidaceae</taxon>
        <taxon>Bacteroides</taxon>
    </lineage>
</organism>
<protein>
    <recommendedName>
        <fullName evidence="3">Lipoprotein</fullName>
    </recommendedName>
</protein>
<dbReference type="PROSITE" id="PS51257">
    <property type="entry name" value="PROKAR_LIPOPROTEIN"/>
    <property type="match status" value="1"/>
</dbReference>